<dbReference type="OrthoDB" id="538336at2759"/>
<sequence length="95" mass="11330">MRREHALVRGSSKVPPRWCSRNTKKPQRAIVYLFEKDCMFVCMFRIEIAESEPIRTKFCMTRMTSPLDLYRKRAMFAWKDLKNAVEGHHAVRIKV</sequence>
<dbReference type="Proteomes" id="UP000024635">
    <property type="component" value="Unassembled WGS sequence"/>
</dbReference>
<evidence type="ECO:0000313" key="2">
    <source>
        <dbReference type="Proteomes" id="UP000024635"/>
    </source>
</evidence>
<dbReference type="AlphaFoldDB" id="A0A016X3N3"/>
<reference evidence="2" key="1">
    <citation type="journal article" date="2015" name="Nat. Genet.">
        <title>The genome and transcriptome of the zoonotic hookworm Ancylostoma ceylanicum identify infection-specific gene families.</title>
        <authorList>
            <person name="Schwarz E.M."/>
            <person name="Hu Y."/>
            <person name="Antoshechkin I."/>
            <person name="Miller M.M."/>
            <person name="Sternberg P.W."/>
            <person name="Aroian R.V."/>
        </authorList>
    </citation>
    <scope>NUCLEOTIDE SEQUENCE</scope>
    <source>
        <strain evidence="2">HY135</strain>
    </source>
</reference>
<protein>
    <submittedName>
        <fullName evidence="1">Uncharacterized protein</fullName>
    </submittedName>
</protein>
<accession>A0A016X3N3</accession>
<dbReference type="EMBL" id="JARK01000014">
    <property type="protein sequence ID" value="EYC45863.1"/>
    <property type="molecule type" value="Genomic_DNA"/>
</dbReference>
<keyword evidence="2" id="KW-1185">Reference proteome</keyword>
<proteinExistence type="predicted"/>
<comment type="caution">
    <text evidence="1">The sequence shown here is derived from an EMBL/GenBank/DDBJ whole genome shotgun (WGS) entry which is preliminary data.</text>
</comment>
<gene>
    <name evidence="1" type="primary">Acey_s0414.g1024</name>
    <name evidence="1" type="ORF">Y032_0414g1024</name>
</gene>
<evidence type="ECO:0000313" key="1">
    <source>
        <dbReference type="EMBL" id="EYC45863.1"/>
    </source>
</evidence>
<name>A0A016X3N3_9BILA</name>
<organism evidence="1 2">
    <name type="scientific">Ancylostoma ceylanicum</name>
    <dbReference type="NCBI Taxonomy" id="53326"/>
    <lineage>
        <taxon>Eukaryota</taxon>
        <taxon>Metazoa</taxon>
        <taxon>Ecdysozoa</taxon>
        <taxon>Nematoda</taxon>
        <taxon>Chromadorea</taxon>
        <taxon>Rhabditida</taxon>
        <taxon>Rhabditina</taxon>
        <taxon>Rhabditomorpha</taxon>
        <taxon>Strongyloidea</taxon>
        <taxon>Ancylostomatidae</taxon>
        <taxon>Ancylostomatinae</taxon>
        <taxon>Ancylostoma</taxon>
    </lineage>
</organism>